<keyword evidence="1" id="KW-1133">Transmembrane helix</keyword>
<proteinExistence type="predicted"/>
<dbReference type="AlphaFoldDB" id="A0A6C0F111"/>
<evidence type="ECO:0000256" key="1">
    <source>
        <dbReference type="SAM" id="Phobius"/>
    </source>
</evidence>
<protein>
    <submittedName>
        <fullName evidence="2">Uncharacterized protein</fullName>
    </submittedName>
</protein>
<sequence length="80" mass="8917">MNQLADKLFGPLPKDYCVLFYYLSVLGFVWLVIAIAVFASMAVSKPRGVSFYISALMALVGYGVFYIQNRLLHSMCAVTL</sequence>
<feature type="transmembrane region" description="Helical" evidence="1">
    <location>
        <begin position="49"/>
        <end position="67"/>
    </location>
</feature>
<name>A0A6C0F111_9ZZZZ</name>
<keyword evidence="1" id="KW-0812">Transmembrane</keyword>
<organism evidence="2">
    <name type="scientific">viral metagenome</name>
    <dbReference type="NCBI Taxonomy" id="1070528"/>
    <lineage>
        <taxon>unclassified sequences</taxon>
        <taxon>metagenomes</taxon>
        <taxon>organismal metagenomes</taxon>
    </lineage>
</organism>
<accession>A0A6C0F111</accession>
<feature type="transmembrane region" description="Helical" evidence="1">
    <location>
        <begin position="20"/>
        <end position="43"/>
    </location>
</feature>
<keyword evidence="1" id="KW-0472">Membrane</keyword>
<evidence type="ECO:0000313" key="2">
    <source>
        <dbReference type="EMBL" id="QHT35084.1"/>
    </source>
</evidence>
<reference evidence="2" key="1">
    <citation type="journal article" date="2020" name="Nature">
        <title>Giant virus diversity and host interactions through global metagenomics.</title>
        <authorList>
            <person name="Schulz F."/>
            <person name="Roux S."/>
            <person name="Paez-Espino D."/>
            <person name="Jungbluth S."/>
            <person name="Walsh D.A."/>
            <person name="Denef V.J."/>
            <person name="McMahon K.D."/>
            <person name="Konstantinidis K.T."/>
            <person name="Eloe-Fadrosh E.A."/>
            <person name="Kyrpides N.C."/>
            <person name="Woyke T."/>
        </authorList>
    </citation>
    <scope>NUCLEOTIDE SEQUENCE</scope>
    <source>
        <strain evidence="2">GVMAG-M-3300009180-1</strain>
    </source>
</reference>
<dbReference type="EMBL" id="MN739012">
    <property type="protein sequence ID" value="QHT35084.1"/>
    <property type="molecule type" value="Genomic_DNA"/>
</dbReference>